<name>A0AA88LXL5_CHASR</name>
<proteinExistence type="predicted"/>
<evidence type="ECO:0000256" key="1">
    <source>
        <dbReference type="SAM" id="MobiDB-lite"/>
    </source>
</evidence>
<keyword evidence="3" id="KW-1185">Reference proteome</keyword>
<protein>
    <submittedName>
        <fullName evidence="2">Uncharacterized protein</fullName>
    </submittedName>
</protein>
<reference evidence="2" key="1">
    <citation type="submission" date="2023-07" db="EMBL/GenBank/DDBJ databases">
        <title>Chromosome-level Genome Assembly of Striped Snakehead (Channa striata).</title>
        <authorList>
            <person name="Liu H."/>
        </authorList>
    </citation>
    <scope>NUCLEOTIDE SEQUENCE</scope>
    <source>
        <strain evidence="2">Gz</strain>
        <tissue evidence="2">Muscle</tissue>
    </source>
</reference>
<evidence type="ECO:0000313" key="3">
    <source>
        <dbReference type="Proteomes" id="UP001187415"/>
    </source>
</evidence>
<organism evidence="2 3">
    <name type="scientific">Channa striata</name>
    <name type="common">Snakehead murrel</name>
    <name type="synonym">Ophicephalus striatus</name>
    <dbReference type="NCBI Taxonomy" id="64152"/>
    <lineage>
        <taxon>Eukaryota</taxon>
        <taxon>Metazoa</taxon>
        <taxon>Chordata</taxon>
        <taxon>Craniata</taxon>
        <taxon>Vertebrata</taxon>
        <taxon>Euteleostomi</taxon>
        <taxon>Actinopterygii</taxon>
        <taxon>Neopterygii</taxon>
        <taxon>Teleostei</taxon>
        <taxon>Neoteleostei</taxon>
        <taxon>Acanthomorphata</taxon>
        <taxon>Anabantaria</taxon>
        <taxon>Anabantiformes</taxon>
        <taxon>Channoidei</taxon>
        <taxon>Channidae</taxon>
        <taxon>Channa</taxon>
    </lineage>
</organism>
<dbReference type="AlphaFoldDB" id="A0AA88LXL5"/>
<comment type="caution">
    <text evidence="2">The sequence shown here is derived from an EMBL/GenBank/DDBJ whole genome shotgun (WGS) entry which is preliminary data.</text>
</comment>
<dbReference type="EMBL" id="JAUPFM010000016">
    <property type="protein sequence ID" value="KAK2826142.1"/>
    <property type="molecule type" value="Genomic_DNA"/>
</dbReference>
<evidence type="ECO:0000313" key="2">
    <source>
        <dbReference type="EMBL" id="KAK2826142.1"/>
    </source>
</evidence>
<dbReference type="Proteomes" id="UP001187415">
    <property type="component" value="Unassembled WGS sequence"/>
</dbReference>
<feature type="region of interest" description="Disordered" evidence="1">
    <location>
        <begin position="15"/>
        <end position="47"/>
    </location>
</feature>
<sequence length="99" mass="10553">MCRIVVYHCETPVAESWRPSNPLPQAGNGDHGEPSADGASNVSCLSSTSKEEVEHALEVGLAPALITDANRRLRLCPPLTATAGCQQRSGRLSLLQRDS</sequence>
<accession>A0AA88LXL5</accession>
<feature type="compositionally biased region" description="Polar residues" evidence="1">
    <location>
        <begin position="38"/>
        <end position="47"/>
    </location>
</feature>
<gene>
    <name evidence="2" type="ORF">Q5P01_020356</name>
</gene>